<dbReference type="Proteomes" id="UP000324222">
    <property type="component" value="Unassembled WGS sequence"/>
</dbReference>
<protein>
    <recommendedName>
        <fullName evidence="1">CCHC-type domain-containing protein</fullName>
    </recommendedName>
</protein>
<dbReference type="AlphaFoldDB" id="A0A5B7FTI7"/>
<dbReference type="SMART" id="SM00343">
    <property type="entry name" value="ZnF_C2HC"/>
    <property type="match status" value="2"/>
</dbReference>
<dbReference type="InterPro" id="IPR036875">
    <property type="entry name" value="Znf_CCHC_sf"/>
</dbReference>
<feature type="domain" description="CCHC-type" evidence="1">
    <location>
        <begin position="111"/>
        <end position="127"/>
    </location>
</feature>
<proteinExistence type="predicted"/>
<keyword evidence="3" id="KW-1185">Reference proteome</keyword>
<reference evidence="2 3" key="1">
    <citation type="submission" date="2019-05" db="EMBL/GenBank/DDBJ databases">
        <title>Another draft genome of Portunus trituberculatus and its Hox gene families provides insights of decapod evolution.</title>
        <authorList>
            <person name="Jeong J.-H."/>
            <person name="Song I."/>
            <person name="Kim S."/>
            <person name="Choi T."/>
            <person name="Kim D."/>
            <person name="Ryu S."/>
            <person name="Kim W."/>
        </authorList>
    </citation>
    <scope>NUCLEOTIDE SEQUENCE [LARGE SCALE GENOMIC DNA]</scope>
    <source>
        <tissue evidence="2">Muscle</tissue>
    </source>
</reference>
<feature type="domain" description="CCHC-type" evidence="1">
    <location>
        <begin position="91"/>
        <end position="107"/>
    </location>
</feature>
<evidence type="ECO:0000313" key="3">
    <source>
        <dbReference type="Proteomes" id="UP000324222"/>
    </source>
</evidence>
<dbReference type="OrthoDB" id="6380665at2759"/>
<gene>
    <name evidence="2" type="ORF">E2C01_042395</name>
</gene>
<name>A0A5B7FTI7_PORTR</name>
<dbReference type="InterPro" id="IPR001878">
    <property type="entry name" value="Znf_CCHC"/>
</dbReference>
<evidence type="ECO:0000313" key="2">
    <source>
        <dbReference type="EMBL" id="MPC48615.1"/>
    </source>
</evidence>
<dbReference type="Gene3D" id="4.10.60.10">
    <property type="entry name" value="Zinc finger, CCHC-type"/>
    <property type="match status" value="1"/>
</dbReference>
<dbReference type="EMBL" id="VSRR010008376">
    <property type="protein sequence ID" value="MPC48615.1"/>
    <property type="molecule type" value="Genomic_DNA"/>
</dbReference>
<dbReference type="SUPFAM" id="SSF57756">
    <property type="entry name" value="Retrovirus zinc finger-like domains"/>
    <property type="match status" value="1"/>
</dbReference>
<sequence>MPLFGHIGEFDESDKSAWEEWCDRMEQYFLANKLEDSTVKRAIFLSSVGAATYSTLASLCSPKKPKELSFTELLKLLQEHNAPKPSTDSPRCFRCLSTRHTSRNCPMRNKICFECKKRGHTRAAHQAGSVFVVESEATSAVSQVSGSTMLSV</sequence>
<dbReference type="GO" id="GO:0008270">
    <property type="term" value="F:zinc ion binding"/>
    <property type="evidence" value="ECO:0007669"/>
    <property type="project" value="InterPro"/>
</dbReference>
<evidence type="ECO:0000259" key="1">
    <source>
        <dbReference type="SMART" id="SM00343"/>
    </source>
</evidence>
<accession>A0A5B7FTI7</accession>
<organism evidence="2 3">
    <name type="scientific">Portunus trituberculatus</name>
    <name type="common">Swimming crab</name>
    <name type="synonym">Neptunus trituberculatus</name>
    <dbReference type="NCBI Taxonomy" id="210409"/>
    <lineage>
        <taxon>Eukaryota</taxon>
        <taxon>Metazoa</taxon>
        <taxon>Ecdysozoa</taxon>
        <taxon>Arthropoda</taxon>
        <taxon>Crustacea</taxon>
        <taxon>Multicrustacea</taxon>
        <taxon>Malacostraca</taxon>
        <taxon>Eumalacostraca</taxon>
        <taxon>Eucarida</taxon>
        <taxon>Decapoda</taxon>
        <taxon>Pleocyemata</taxon>
        <taxon>Brachyura</taxon>
        <taxon>Eubrachyura</taxon>
        <taxon>Portunoidea</taxon>
        <taxon>Portunidae</taxon>
        <taxon>Portuninae</taxon>
        <taxon>Portunus</taxon>
    </lineage>
</organism>
<dbReference type="GO" id="GO:0003676">
    <property type="term" value="F:nucleic acid binding"/>
    <property type="evidence" value="ECO:0007669"/>
    <property type="project" value="InterPro"/>
</dbReference>
<comment type="caution">
    <text evidence="2">The sequence shown here is derived from an EMBL/GenBank/DDBJ whole genome shotgun (WGS) entry which is preliminary data.</text>
</comment>